<comment type="caution">
    <text evidence="3">The sequence shown here is derived from an EMBL/GenBank/DDBJ whole genome shotgun (WGS) entry which is preliminary data.</text>
</comment>
<evidence type="ECO:0000313" key="3">
    <source>
        <dbReference type="EMBL" id="MEN2786426.1"/>
    </source>
</evidence>
<feature type="chain" id="PRO_5045374124" evidence="1">
    <location>
        <begin position="21"/>
        <end position="473"/>
    </location>
</feature>
<dbReference type="EMBL" id="JBDIMF010000002">
    <property type="protein sequence ID" value="MEN2786426.1"/>
    <property type="molecule type" value="Genomic_DNA"/>
</dbReference>
<dbReference type="Gene3D" id="3.40.710.10">
    <property type="entry name" value="DD-peptidase/beta-lactamase superfamily"/>
    <property type="match status" value="1"/>
</dbReference>
<evidence type="ECO:0000259" key="2">
    <source>
        <dbReference type="Pfam" id="PF00144"/>
    </source>
</evidence>
<organism evidence="3 4">
    <name type="scientific">Sphingomonas qilianensis</name>
    <dbReference type="NCBI Taxonomy" id="1736690"/>
    <lineage>
        <taxon>Bacteria</taxon>
        <taxon>Pseudomonadati</taxon>
        <taxon>Pseudomonadota</taxon>
        <taxon>Alphaproteobacteria</taxon>
        <taxon>Sphingomonadales</taxon>
        <taxon>Sphingomonadaceae</taxon>
        <taxon>Sphingomonas</taxon>
    </lineage>
</organism>
<evidence type="ECO:0000313" key="4">
    <source>
        <dbReference type="Proteomes" id="UP001404104"/>
    </source>
</evidence>
<dbReference type="SUPFAM" id="SSF56601">
    <property type="entry name" value="beta-lactamase/transpeptidase-like"/>
    <property type="match status" value="1"/>
</dbReference>
<feature type="domain" description="Beta-lactamase-related" evidence="2">
    <location>
        <begin position="59"/>
        <end position="452"/>
    </location>
</feature>
<feature type="signal peptide" evidence="1">
    <location>
        <begin position="1"/>
        <end position="20"/>
    </location>
</feature>
<dbReference type="RefSeq" id="WP_345864213.1">
    <property type="nucleotide sequence ID" value="NZ_JBDIMF010000002.1"/>
</dbReference>
<accession>A0ABU9XRH9</accession>
<dbReference type="PANTHER" id="PTHR43283">
    <property type="entry name" value="BETA-LACTAMASE-RELATED"/>
    <property type="match status" value="1"/>
</dbReference>
<dbReference type="InterPro" id="IPR001466">
    <property type="entry name" value="Beta-lactam-related"/>
</dbReference>
<dbReference type="PANTHER" id="PTHR43283:SF3">
    <property type="entry name" value="BETA-LACTAMASE FAMILY PROTEIN (AFU_ORTHOLOGUE AFUA_5G07500)"/>
    <property type="match status" value="1"/>
</dbReference>
<proteinExistence type="predicted"/>
<keyword evidence="3" id="KW-0378">Hydrolase</keyword>
<dbReference type="EC" id="3.1.1.103" evidence="3"/>
<keyword evidence="4" id="KW-1185">Reference proteome</keyword>
<protein>
    <submittedName>
        <fullName evidence="3">Serine hydrolase domain-containing protein</fullName>
        <ecNumber evidence="3">3.1.1.103</ecNumber>
    </submittedName>
</protein>
<dbReference type="InterPro" id="IPR050789">
    <property type="entry name" value="Diverse_Enzym_Activities"/>
</dbReference>
<dbReference type="InterPro" id="IPR012338">
    <property type="entry name" value="Beta-lactam/transpept-like"/>
</dbReference>
<dbReference type="GO" id="GO:0016787">
    <property type="term" value="F:hydrolase activity"/>
    <property type="evidence" value="ECO:0007669"/>
    <property type="project" value="UniProtKB-KW"/>
</dbReference>
<name>A0ABU9XRH9_9SPHN</name>
<keyword evidence="1" id="KW-0732">Signal</keyword>
<evidence type="ECO:0000256" key="1">
    <source>
        <dbReference type="SAM" id="SignalP"/>
    </source>
</evidence>
<dbReference type="Pfam" id="PF00144">
    <property type="entry name" value="Beta-lactamase"/>
    <property type="match status" value="1"/>
</dbReference>
<reference evidence="3 4" key="1">
    <citation type="submission" date="2024-05" db="EMBL/GenBank/DDBJ databases">
        <authorList>
            <person name="Liu Q."/>
            <person name="Xin Y.-H."/>
        </authorList>
    </citation>
    <scope>NUCLEOTIDE SEQUENCE [LARGE SCALE GENOMIC DNA]</scope>
    <source>
        <strain evidence="3 4">CGMCC 1.15349</strain>
    </source>
</reference>
<gene>
    <name evidence="3" type="ORF">ABC969_08340</name>
</gene>
<sequence length="473" mass="50173">MIRFKLLVSAGALATMLAGAGLAQQAAPQVQTAPAPQQAGLKPQRDPITAVPSLLPTTQAVIEGYVRDNKMPGITAAFGVADRPTIFLSAGKIADGAGAARAAPDSLWRVYSMTKPITGMAAMMLVEDGKIGLDDPVSKFIPAFKTVTVIDGPDSLKSHPAKNPITIRMLLTHSAGLGYSTVTKGALLAEYNRLGINPAQVNNQFEAEARKNRPATLADFADRVASVPLMYEPGTKWSYSIGLDVMGRVIEVASGMSFDGFVQQRIFNPLGMTSSYWTVPQSEIPRFATNYAFTKASMAQINPAFDTSKIDPKARMPLDAAATSTWLKKPSFPYGGAGLVMSARDYDAFLHMLQNYGTLNGTRVMKEETARLAMSNLLPAGVTFGGTVASTGGNTAGPKMGFGAGGSVYLEDFAGGASKGTYGWGGAAGTVAFVDPARRVRGTIMVNYFPGETYPLRQEVLPAFLSDLARFQK</sequence>
<dbReference type="Proteomes" id="UP001404104">
    <property type="component" value="Unassembled WGS sequence"/>
</dbReference>